<gene>
    <name evidence="1" type="ORF">ASPVEDRAFT_74246</name>
</gene>
<proteinExistence type="predicted"/>
<dbReference type="VEuPathDB" id="FungiDB:ASPVEDRAFT_74246"/>
<keyword evidence="2" id="KW-1185">Reference proteome</keyword>
<protein>
    <submittedName>
        <fullName evidence="1">Uncharacterized protein</fullName>
    </submittedName>
</protein>
<dbReference type="EMBL" id="KV878132">
    <property type="protein sequence ID" value="OJJ04764.1"/>
    <property type="molecule type" value="Genomic_DNA"/>
</dbReference>
<dbReference type="RefSeq" id="XP_040670526.1">
    <property type="nucleotide sequence ID" value="XM_040816244.1"/>
</dbReference>
<reference evidence="2" key="1">
    <citation type="journal article" date="2017" name="Genome Biol.">
        <title>Comparative genomics reveals high biological diversity and specific adaptations in the industrially and medically important fungal genus Aspergillus.</title>
        <authorList>
            <person name="de Vries R.P."/>
            <person name="Riley R."/>
            <person name="Wiebenga A."/>
            <person name="Aguilar-Osorio G."/>
            <person name="Amillis S."/>
            <person name="Uchima C.A."/>
            <person name="Anderluh G."/>
            <person name="Asadollahi M."/>
            <person name="Askin M."/>
            <person name="Barry K."/>
            <person name="Battaglia E."/>
            <person name="Bayram O."/>
            <person name="Benocci T."/>
            <person name="Braus-Stromeyer S.A."/>
            <person name="Caldana C."/>
            <person name="Canovas D."/>
            <person name="Cerqueira G.C."/>
            <person name="Chen F."/>
            <person name="Chen W."/>
            <person name="Choi C."/>
            <person name="Clum A."/>
            <person name="Dos Santos R.A."/>
            <person name="Damasio A.R."/>
            <person name="Diallinas G."/>
            <person name="Emri T."/>
            <person name="Fekete E."/>
            <person name="Flipphi M."/>
            <person name="Freyberg S."/>
            <person name="Gallo A."/>
            <person name="Gournas C."/>
            <person name="Habgood R."/>
            <person name="Hainaut M."/>
            <person name="Harispe M.L."/>
            <person name="Henrissat B."/>
            <person name="Hilden K.S."/>
            <person name="Hope R."/>
            <person name="Hossain A."/>
            <person name="Karabika E."/>
            <person name="Karaffa L."/>
            <person name="Karanyi Z."/>
            <person name="Krasevec N."/>
            <person name="Kuo A."/>
            <person name="Kusch H."/>
            <person name="LaButti K."/>
            <person name="Lagendijk E.L."/>
            <person name="Lapidus A."/>
            <person name="Levasseur A."/>
            <person name="Lindquist E."/>
            <person name="Lipzen A."/>
            <person name="Logrieco A.F."/>
            <person name="MacCabe A."/>
            <person name="Maekelae M.R."/>
            <person name="Malavazi I."/>
            <person name="Melin P."/>
            <person name="Meyer V."/>
            <person name="Mielnichuk N."/>
            <person name="Miskei M."/>
            <person name="Molnar A.P."/>
            <person name="Mule G."/>
            <person name="Ngan C.Y."/>
            <person name="Orejas M."/>
            <person name="Orosz E."/>
            <person name="Ouedraogo J.P."/>
            <person name="Overkamp K.M."/>
            <person name="Park H.-S."/>
            <person name="Perrone G."/>
            <person name="Piumi F."/>
            <person name="Punt P.J."/>
            <person name="Ram A.F."/>
            <person name="Ramon A."/>
            <person name="Rauscher S."/>
            <person name="Record E."/>
            <person name="Riano-Pachon D.M."/>
            <person name="Robert V."/>
            <person name="Roehrig J."/>
            <person name="Ruller R."/>
            <person name="Salamov A."/>
            <person name="Salih N.S."/>
            <person name="Samson R.A."/>
            <person name="Sandor E."/>
            <person name="Sanguinetti M."/>
            <person name="Schuetze T."/>
            <person name="Sepcic K."/>
            <person name="Shelest E."/>
            <person name="Sherlock G."/>
            <person name="Sophianopoulou V."/>
            <person name="Squina F.M."/>
            <person name="Sun H."/>
            <person name="Susca A."/>
            <person name="Todd R.B."/>
            <person name="Tsang A."/>
            <person name="Unkles S.E."/>
            <person name="van de Wiele N."/>
            <person name="van Rossen-Uffink D."/>
            <person name="Oliveira J.V."/>
            <person name="Vesth T.C."/>
            <person name="Visser J."/>
            <person name="Yu J.-H."/>
            <person name="Zhou M."/>
            <person name="Andersen M.R."/>
            <person name="Archer D.B."/>
            <person name="Baker S.E."/>
            <person name="Benoit I."/>
            <person name="Brakhage A.A."/>
            <person name="Braus G.H."/>
            <person name="Fischer R."/>
            <person name="Frisvad J.C."/>
            <person name="Goldman G.H."/>
            <person name="Houbraken J."/>
            <person name="Oakley B."/>
            <person name="Pocsi I."/>
            <person name="Scazzocchio C."/>
            <person name="Seiboth B."/>
            <person name="vanKuyk P.A."/>
            <person name="Wortman J."/>
            <person name="Dyer P.S."/>
            <person name="Grigoriev I.V."/>
        </authorList>
    </citation>
    <scope>NUCLEOTIDE SEQUENCE [LARGE SCALE GENOMIC DNA]</scope>
    <source>
        <strain evidence="2">CBS 583.65</strain>
    </source>
</reference>
<dbReference type="STRING" id="1036611.A0A1L9PTB5"/>
<sequence length="287" mass="32930">MTKTASKEHCLNMLETQYNILQEWPTPSIKKADLRIIRSEVFEDSDSRVPTLFQPWSLKQLLSFKFDSSDPKVVNDVAISYESIDHGSYTLQKNRFPLYARLKVILECFISEVQAWPRESLDETHTLSFYTGWKFLELYTPKIKLDMRCGIDWECHGGWVKHGGEHPHIKAAMHTAIDIHDADELLISELLVILGIMIERMKDESLKNHIVIPVMLFSLVGPRHGRILTAYFDEQNLVVKKTPLQYFPASPDSVAMREFLRYQAGGINLSLDTTRLPKPVKGVSVSI</sequence>
<dbReference type="AlphaFoldDB" id="A0A1L9PTB5"/>
<dbReference type="GeneID" id="63731755"/>
<name>A0A1L9PTB5_ASPVE</name>
<evidence type="ECO:0000313" key="2">
    <source>
        <dbReference type="Proteomes" id="UP000184073"/>
    </source>
</evidence>
<dbReference type="OrthoDB" id="4177740at2759"/>
<organism evidence="1 2">
    <name type="scientific">Aspergillus versicolor CBS 583.65</name>
    <dbReference type="NCBI Taxonomy" id="1036611"/>
    <lineage>
        <taxon>Eukaryota</taxon>
        <taxon>Fungi</taxon>
        <taxon>Dikarya</taxon>
        <taxon>Ascomycota</taxon>
        <taxon>Pezizomycotina</taxon>
        <taxon>Eurotiomycetes</taxon>
        <taxon>Eurotiomycetidae</taxon>
        <taxon>Eurotiales</taxon>
        <taxon>Aspergillaceae</taxon>
        <taxon>Aspergillus</taxon>
        <taxon>Aspergillus subgen. Nidulantes</taxon>
    </lineage>
</organism>
<evidence type="ECO:0000313" key="1">
    <source>
        <dbReference type="EMBL" id="OJJ04764.1"/>
    </source>
</evidence>
<dbReference type="Proteomes" id="UP000184073">
    <property type="component" value="Unassembled WGS sequence"/>
</dbReference>
<accession>A0A1L9PTB5</accession>